<feature type="compositionally biased region" description="Polar residues" evidence="1">
    <location>
        <begin position="38"/>
        <end position="63"/>
    </location>
</feature>
<dbReference type="VEuPathDB" id="FungiDB:JI435_100530"/>
<name>Q0UDW1_PHANO</name>
<evidence type="ECO:0000313" key="2">
    <source>
        <dbReference type="EMBL" id="EAT82388.1"/>
    </source>
</evidence>
<dbReference type="HOGENOM" id="CLU_2159313_0_0_1"/>
<feature type="region of interest" description="Disordered" evidence="1">
    <location>
        <begin position="1"/>
        <end position="78"/>
    </location>
</feature>
<reference evidence="3" key="1">
    <citation type="journal article" date="2007" name="Plant Cell">
        <title>Dothideomycete-plant interactions illuminated by genome sequencing and EST analysis of the wheat pathogen Stagonospora nodorum.</title>
        <authorList>
            <person name="Hane J.K."/>
            <person name="Lowe R.G."/>
            <person name="Solomon P.S."/>
            <person name="Tan K.C."/>
            <person name="Schoch C.L."/>
            <person name="Spatafora J.W."/>
            <person name="Crous P.W."/>
            <person name="Kodira C."/>
            <person name="Birren B.W."/>
            <person name="Galagan J.E."/>
            <person name="Torriani S.F."/>
            <person name="McDonald B.A."/>
            <person name="Oliver R.P."/>
        </authorList>
    </citation>
    <scope>NUCLEOTIDE SEQUENCE [LARGE SCALE GENOMIC DNA]</scope>
    <source>
        <strain evidence="3">SN15 / ATCC MYA-4574 / FGSC 10173</strain>
    </source>
</reference>
<feature type="compositionally biased region" description="Low complexity" evidence="1">
    <location>
        <begin position="1"/>
        <end position="12"/>
    </location>
</feature>
<organism evidence="2 3">
    <name type="scientific">Phaeosphaeria nodorum (strain SN15 / ATCC MYA-4574 / FGSC 10173)</name>
    <name type="common">Glume blotch fungus</name>
    <name type="synonym">Parastagonospora nodorum</name>
    <dbReference type="NCBI Taxonomy" id="321614"/>
    <lineage>
        <taxon>Eukaryota</taxon>
        <taxon>Fungi</taxon>
        <taxon>Dikarya</taxon>
        <taxon>Ascomycota</taxon>
        <taxon>Pezizomycotina</taxon>
        <taxon>Dothideomycetes</taxon>
        <taxon>Pleosporomycetidae</taxon>
        <taxon>Pleosporales</taxon>
        <taxon>Pleosporineae</taxon>
        <taxon>Phaeosphaeriaceae</taxon>
        <taxon>Parastagonospora</taxon>
    </lineage>
</organism>
<sequence length="111" mass="12045">MSASNRPSSPNSRRVEQSDSADRCGSAPCPTALPPDQPSGSGTPNHLQSEQQRPGSSKAQNQDIDLHSVGSWASGADSLDRPKELEKCMDYFQSQEIRSEHGRIPRRVAVT</sequence>
<evidence type="ECO:0000313" key="3">
    <source>
        <dbReference type="Proteomes" id="UP000001055"/>
    </source>
</evidence>
<dbReference type="AlphaFoldDB" id="Q0UDW1"/>
<dbReference type="GeneID" id="5977242"/>
<dbReference type="Proteomes" id="UP000001055">
    <property type="component" value="Unassembled WGS sequence"/>
</dbReference>
<dbReference type="EMBL" id="CH445340">
    <property type="protein sequence ID" value="EAT82388.1"/>
    <property type="molecule type" value="Genomic_DNA"/>
</dbReference>
<feature type="compositionally biased region" description="Basic and acidic residues" evidence="1">
    <location>
        <begin position="13"/>
        <end position="22"/>
    </location>
</feature>
<dbReference type="KEGG" id="pno:SNOG_10053"/>
<proteinExistence type="predicted"/>
<dbReference type="RefSeq" id="XP_001800336.1">
    <property type="nucleotide sequence ID" value="XM_001800284.1"/>
</dbReference>
<gene>
    <name evidence="2" type="ORF">SNOG_10053</name>
</gene>
<protein>
    <submittedName>
        <fullName evidence="2">Uncharacterized protein</fullName>
    </submittedName>
</protein>
<evidence type="ECO:0000256" key="1">
    <source>
        <dbReference type="SAM" id="MobiDB-lite"/>
    </source>
</evidence>
<accession>Q0UDW1</accession>
<dbReference type="InParanoid" id="Q0UDW1"/>